<sequence>MCRKPSGIAEIKQKLTKWGPNKCSTSAPRSAPSARDLISTLWSVVDARMESAASIVNAFVDLLEEGEQREVVLAAWPRPGPRMGGPPQAQPVPFSTNMPTAPAKGGGGPPKLSSAVPGAAAVSGGADKGADKRECVVAEYIGGEWRATGELVQNLEAYLESHTPLSSIPFTHKEMSNQNISYTISLVDHEDLPRRRLRSPPPPYRLKDPMAPSRSESQPAASTSASNAVHNPSNTNASGDAQDASKESQDDVTCENFTHYPVLLDEFFLPPFLPPPFFPSSSLTPVANLLFGFGGALLGMSFKSIQRAPGFVAPNNFSLSVLSFSTLYNTPLYFTAARLRTSANAGLHLIPNSVCVAIDSLFAGWYMRKTGRYWKLQAFAGLGIVAANFSLASCPNILKGFGKIGFAANDAATSLKMVEKGLLREDLAVAVLINFPFQIIGGWLHREGLRTAVAGRNPPVRLIALDWSLEGTAPADAHRVCAGRVAARGTNHQSLRPSKMDARVIHIFVGSSAFFTRISDRRRCSRSSRASRTTTSRSPPDVLGISLSAALTQTLLARNLRARITGVGRCCIDVQQLETAQHRPLPASASRPDVLRTRPEPLFDSSRSLRRHASRIMH</sequence>
<dbReference type="GO" id="GO:0008521">
    <property type="term" value="F:acetyl-CoA transmembrane transporter activity"/>
    <property type="evidence" value="ECO:0007669"/>
    <property type="project" value="InterPro"/>
</dbReference>
<dbReference type="Pfam" id="PF23202">
    <property type="entry name" value="PAH_ZNF598"/>
    <property type="match status" value="1"/>
</dbReference>
<keyword evidence="4" id="KW-1185">Reference proteome</keyword>
<name>A0AAD7JBH3_9AGAR</name>
<dbReference type="AlphaFoldDB" id="A0AAD7JBH3"/>
<evidence type="ECO:0000313" key="4">
    <source>
        <dbReference type="Proteomes" id="UP001215280"/>
    </source>
</evidence>
<evidence type="ECO:0000259" key="2">
    <source>
        <dbReference type="Pfam" id="PF23202"/>
    </source>
</evidence>
<dbReference type="GO" id="GO:0016020">
    <property type="term" value="C:membrane"/>
    <property type="evidence" value="ECO:0007669"/>
    <property type="project" value="InterPro"/>
</dbReference>
<evidence type="ECO:0000313" key="3">
    <source>
        <dbReference type="EMBL" id="KAJ7758841.1"/>
    </source>
</evidence>
<dbReference type="Pfam" id="PF13000">
    <property type="entry name" value="Acatn"/>
    <property type="match status" value="1"/>
</dbReference>
<proteinExistence type="predicted"/>
<evidence type="ECO:0000256" key="1">
    <source>
        <dbReference type="SAM" id="MobiDB-lite"/>
    </source>
</evidence>
<organism evidence="3 4">
    <name type="scientific">Mycena maculata</name>
    <dbReference type="NCBI Taxonomy" id="230809"/>
    <lineage>
        <taxon>Eukaryota</taxon>
        <taxon>Fungi</taxon>
        <taxon>Dikarya</taxon>
        <taxon>Basidiomycota</taxon>
        <taxon>Agaricomycotina</taxon>
        <taxon>Agaricomycetes</taxon>
        <taxon>Agaricomycetidae</taxon>
        <taxon>Agaricales</taxon>
        <taxon>Marasmiineae</taxon>
        <taxon>Mycenaceae</taxon>
        <taxon>Mycena</taxon>
    </lineage>
</organism>
<protein>
    <recommendedName>
        <fullName evidence="2">ZNF598/HEL2 PAH domain-containing protein</fullName>
    </recommendedName>
</protein>
<feature type="compositionally biased region" description="Low complexity" evidence="1">
    <location>
        <begin position="110"/>
        <end position="125"/>
    </location>
</feature>
<feature type="compositionally biased region" description="Polar residues" evidence="1">
    <location>
        <begin position="214"/>
        <end position="239"/>
    </location>
</feature>
<dbReference type="EMBL" id="JARJLG010000054">
    <property type="protein sequence ID" value="KAJ7758841.1"/>
    <property type="molecule type" value="Genomic_DNA"/>
</dbReference>
<gene>
    <name evidence="3" type="ORF">DFH07DRAFT_772418</name>
</gene>
<dbReference type="SUPFAM" id="SSF103473">
    <property type="entry name" value="MFS general substrate transporter"/>
    <property type="match status" value="1"/>
</dbReference>
<dbReference type="InterPro" id="IPR024371">
    <property type="entry name" value="AcetylCoA_trans_1-like"/>
</dbReference>
<feature type="region of interest" description="Disordered" evidence="1">
    <location>
        <begin position="192"/>
        <end position="250"/>
    </location>
</feature>
<feature type="compositionally biased region" description="Basic residues" evidence="1">
    <location>
        <begin position="608"/>
        <end position="618"/>
    </location>
</feature>
<feature type="region of interest" description="Disordered" evidence="1">
    <location>
        <begin position="102"/>
        <end position="128"/>
    </location>
</feature>
<dbReference type="InterPro" id="IPR057634">
    <property type="entry name" value="PAH_ZNF598/HEL2"/>
</dbReference>
<accession>A0AAD7JBH3</accession>
<reference evidence="3" key="1">
    <citation type="submission" date="2023-03" db="EMBL/GenBank/DDBJ databases">
        <title>Massive genome expansion in bonnet fungi (Mycena s.s.) driven by repeated elements and novel gene families across ecological guilds.</title>
        <authorList>
            <consortium name="Lawrence Berkeley National Laboratory"/>
            <person name="Harder C.B."/>
            <person name="Miyauchi S."/>
            <person name="Viragh M."/>
            <person name="Kuo A."/>
            <person name="Thoen E."/>
            <person name="Andreopoulos B."/>
            <person name="Lu D."/>
            <person name="Skrede I."/>
            <person name="Drula E."/>
            <person name="Henrissat B."/>
            <person name="Morin E."/>
            <person name="Kohler A."/>
            <person name="Barry K."/>
            <person name="LaButti K."/>
            <person name="Morin E."/>
            <person name="Salamov A."/>
            <person name="Lipzen A."/>
            <person name="Mereny Z."/>
            <person name="Hegedus B."/>
            <person name="Baldrian P."/>
            <person name="Stursova M."/>
            <person name="Weitz H."/>
            <person name="Taylor A."/>
            <person name="Grigoriev I.V."/>
            <person name="Nagy L.G."/>
            <person name="Martin F."/>
            <person name="Kauserud H."/>
        </authorList>
    </citation>
    <scope>NUCLEOTIDE SEQUENCE</scope>
    <source>
        <strain evidence="3">CBHHK188m</strain>
    </source>
</reference>
<feature type="domain" description="ZNF598/HEL2 PAH" evidence="2">
    <location>
        <begin position="33"/>
        <end position="76"/>
    </location>
</feature>
<comment type="caution">
    <text evidence="3">The sequence shown here is derived from an EMBL/GenBank/DDBJ whole genome shotgun (WGS) entry which is preliminary data.</text>
</comment>
<dbReference type="Proteomes" id="UP001215280">
    <property type="component" value="Unassembled WGS sequence"/>
</dbReference>
<feature type="region of interest" description="Disordered" evidence="1">
    <location>
        <begin position="582"/>
        <end position="618"/>
    </location>
</feature>
<dbReference type="GO" id="GO:0035348">
    <property type="term" value="P:acetyl-CoA transmembrane transport"/>
    <property type="evidence" value="ECO:0007669"/>
    <property type="project" value="InterPro"/>
</dbReference>
<dbReference type="InterPro" id="IPR036259">
    <property type="entry name" value="MFS_trans_sf"/>
</dbReference>